<name>A0A6I4LSL7_9SPHN</name>
<evidence type="ECO:0000313" key="2">
    <source>
        <dbReference type="Proteomes" id="UP000471147"/>
    </source>
</evidence>
<gene>
    <name evidence="1" type="ORF">EUU23_01685</name>
</gene>
<reference evidence="1 2" key="1">
    <citation type="submission" date="2019-01" db="EMBL/GenBank/DDBJ databases">
        <title>Sphingorhabdus lacus sp.nov., isolated from an oligotrophic freshwater lake.</title>
        <authorList>
            <person name="Park M."/>
        </authorList>
    </citation>
    <scope>NUCLEOTIDE SEQUENCE [LARGE SCALE GENOMIC DNA]</scope>
    <source>
        <strain evidence="1 2">IMCC26285</strain>
    </source>
</reference>
<dbReference type="OrthoDB" id="122670at2"/>
<keyword evidence="2" id="KW-1185">Reference proteome</keyword>
<sequence length="80" mass="9758">MPVLLRYQSFRFFFYSSEGDPREPPHIHVRKDGAEAKFWLTPAVRCAWTRRFDERTLKMLETMVIEHKVEFEEQWHVFVA</sequence>
<dbReference type="AlphaFoldDB" id="A0A6I4LSL7"/>
<dbReference type="EMBL" id="SDWJ01000001">
    <property type="protein sequence ID" value="MVZ96412.1"/>
    <property type="molecule type" value="Genomic_DNA"/>
</dbReference>
<dbReference type="RefSeq" id="WP_160352401.1">
    <property type="nucleotide sequence ID" value="NZ_SDWJ01000001.1"/>
</dbReference>
<dbReference type="InterPro" id="IPR025427">
    <property type="entry name" value="DUF4160"/>
</dbReference>
<comment type="caution">
    <text evidence="1">The sequence shown here is derived from an EMBL/GenBank/DDBJ whole genome shotgun (WGS) entry which is preliminary data.</text>
</comment>
<evidence type="ECO:0000313" key="1">
    <source>
        <dbReference type="EMBL" id="MVZ96412.1"/>
    </source>
</evidence>
<protein>
    <submittedName>
        <fullName evidence="1">DUF4160 domain-containing protein</fullName>
    </submittedName>
</protein>
<accession>A0A6I4LSL7</accession>
<proteinExistence type="predicted"/>
<organism evidence="1 2">
    <name type="scientific">Sphingorhabdus profundilacus</name>
    <dbReference type="NCBI Taxonomy" id="2509718"/>
    <lineage>
        <taxon>Bacteria</taxon>
        <taxon>Pseudomonadati</taxon>
        <taxon>Pseudomonadota</taxon>
        <taxon>Alphaproteobacteria</taxon>
        <taxon>Sphingomonadales</taxon>
        <taxon>Sphingomonadaceae</taxon>
        <taxon>Sphingorhabdus</taxon>
    </lineage>
</organism>
<dbReference type="Pfam" id="PF13711">
    <property type="entry name" value="DUF4160"/>
    <property type="match status" value="1"/>
</dbReference>
<dbReference type="Proteomes" id="UP000471147">
    <property type="component" value="Unassembled WGS sequence"/>
</dbReference>